<sequence length="79" mass="8204">MKADVVVANILAGPLRELAPLISVLPVSGGLLGLSGILASQAESVCEAYAIASHWTRSWKKKSGAVLPVVRINLRIAVG</sequence>
<evidence type="ECO:0000313" key="2">
    <source>
        <dbReference type="Proteomes" id="UP000255543"/>
    </source>
</evidence>
<dbReference type="GO" id="GO:0008168">
    <property type="term" value="F:methyltransferase activity"/>
    <property type="evidence" value="ECO:0007669"/>
    <property type="project" value="UniProtKB-KW"/>
</dbReference>
<dbReference type="EMBL" id="UGEB01000001">
    <property type="protein sequence ID" value="STL04182.1"/>
    <property type="molecule type" value="Genomic_DNA"/>
</dbReference>
<proteinExistence type="predicted"/>
<dbReference type="AlphaFoldDB" id="A0A377ABN8"/>
<dbReference type="Proteomes" id="UP000255543">
    <property type="component" value="Unassembled WGS sequence"/>
</dbReference>
<protein>
    <submittedName>
        <fullName evidence="1">50S ribosomal protein L11 methyltransferase</fullName>
        <ecNumber evidence="1">2.1.1.-</ecNumber>
    </submittedName>
</protein>
<accession>A0A377ABN8</accession>
<dbReference type="GO" id="GO:0005840">
    <property type="term" value="C:ribosome"/>
    <property type="evidence" value="ECO:0007669"/>
    <property type="project" value="UniProtKB-KW"/>
</dbReference>
<keyword evidence="1" id="KW-0687">Ribonucleoprotein</keyword>
<dbReference type="InterPro" id="IPR029063">
    <property type="entry name" value="SAM-dependent_MTases_sf"/>
</dbReference>
<gene>
    <name evidence="1" type="primary">prmA_1</name>
    <name evidence="1" type="ORF">NCTC8179_05991</name>
</gene>
<dbReference type="Gene3D" id="3.40.50.150">
    <property type="entry name" value="Vaccinia Virus protein VP39"/>
    <property type="match status" value="1"/>
</dbReference>
<keyword evidence="1" id="KW-0808">Transferase</keyword>
<name>A0A377ABN8_ECOLX</name>
<dbReference type="Pfam" id="PF06325">
    <property type="entry name" value="PrmA"/>
    <property type="match status" value="1"/>
</dbReference>
<keyword evidence="1" id="KW-0689">Ribosomal protein</keyword>
<keyword evidence="1" id="KW-0489">Methyltransferase</keyword>
<dbReference type="EC" id="2.1.1.-" evidence="1"/>
<dbReference type="GO" id="GO:0032259">
    <property type="term" value="P:methylation"/>
    <property type="evidence" value="ECO:0007669"/>
    <property type="project" value="UniProtKB-KW"/>
</dbReference>
<reference evidence="1 2" key="1">
    <citation type="submission" date="2018-06" db="EMBL/GenBank/DDBJ databases">
        <authorList>
            <consortium name="Pathogen Informatics"/>
            <person name="Doyle S."/>
        </authorList>
    </citation>
    <scope>NUCLEOTIDE SEQUENCE [LARGE SCALE GENOMIC DNA]</scope>
    <source>
        <strain evidence="1 2">NCTC8179</strain>
    </source>
</reference>
<organism evidence="1 2">
    <name type="scientific">Escherichia coli</name>
    <dbReference type="NCBI Taxonomy" id="562"/>
    <lineage>
        <taxon>Bacteria</taxon>
        <taxon>Pseudomonadati</taxon>
        <taxon>Pseudomonadota</taxon>
        <taxon>Gammaproteobacteria</taxon>
        <taxon>Enterobacterales</taxon>
        <taxon>Enterobacteriaceae</taxon>
        <taxon>Escherichia</taxon>
    </lineage>
</organism>
<evidence type="ECO:0000313" key="1">
    <source>
        <dbReference type="EMBL" id="STL04182.1"/>
    </source>
</evidence>